<dbReference type="EMBL" id="CAJNDS010002370">
    <property type="protein sequence ID" value="CAE7452770.1"/>
    <property type="molecule type" value="Genomic_DNA"/>
</dbReference>
<gene>
    <name evidence="2" type="ORF">SNAT2548_LOCUS24830</name>
</gene>
<protein>
    <submittedName>
        <fullName evidence="2">Uncharacterized protein</fullName>
    </submittedName>
</protein>
<accession>A0A812RR43</accession>
<proteinExistence type="predicted"/>
<keyword evidence="3" id="KW-1185">Reference proteome</keyword>
<evidence type="ECO:0000256" key="1">
    <source>
        <dbReference type="SAM" id="MobiDB-lite"/>
    </source>
</evidence>
<comment type="caution">
    <text evidence="2">The sequence shown here is derived from an EMBL/GenBank/DDBJ whole genome shotgun (WGS) entry which is preliminary data.</text>
</comment>
<sequence length="205" mass="23262">MSDPTKTMTPPGKSLKRPTRSPLQELDDDEDLELQDASGSFQDGAVAQMANAVRSEIQRALAPMEQQLSHIHVSLGQRVQEMENTMSQQSYRIEKLEKLFENEGTPRSTTSEKDISLEKKIADLQSQLSALRLHCDWEDTWAQWADFQDSKELNQLVDRANDMLQKSSTRKGHGKSKHAVARDSSVRVTSFHEGRSLLVMFQFSK</sequence>
<name>A0A812RR43_9DINO</name>
<evidence type="ECO:0000313" key="2">
    <source>
        <dbReference type="EMBL" id="CAE7452770.1"/>
    </source>
</evidence>
<reference evidence="2" key="1">
    <citation type="submission" date="2021-02" db="EMBL/GenBank/DDBJ databases">
        <authorList>
            <person name="Dougan E. K."/>
            <person name="Rhodes N."/>
            <person name="Thang M."/>
            <person name="Chan C."/>
        </authorList>
    </citation>
    <scope>NUCLEOTIDE SEQUENCE</scope>
</reference>
<evidence type="ECO:0000313" key="3">
    <source>
        <dbReference type="Proteomes" id="UP000604046"/>
    </source>
</evidence>
<organism evidence="2 3">
    <name type="scientific">Symbiodinium natans</name>
    <dbReference type="NCBI Taxonomy" id="878477"/>
    <lineage>
        <taxon>Eukaryota</taxon>
        <taxon>Sar</taxon>
        <taxon>Alveolata</taxon>
        <taxon>Dinophyceae</taxon>
        <taxon>Suessiales</taxon>
        <taxon>Symbiodiniaceae</taxon>
        <taxon>Symbiodinium</taxon>
    </lineage>
</organism>
<feature type="compositionally biased region" description="Acidic residues" evidence="1">
    <location>
        <begin position="25"/>
        <end position="34"/>
    </location>
</feature>
<dbReference type="AlphaFoldDB" id="A0A812RR43"/>
<dbReference type="Proteomes" id="UP000604046">
    <property type="component" value="Unassembled WGS sequence"/>
</dbReference>
<feature type="region of interest" description="Disordered" evidence="1">
    <location>
        <begin position="1"/>
        <end position="41"/>
    </location>
</feature>